<proteinExistence type="predicted"/>
<feature type="chain" id="PRO_5047214339" evidence="2">
    <location>
        <begin position="23"/>
        <end position="474"/>
    </location>
</feature>
<sequence length="474" mass="53011">MKALRKTAAGLAVAIGMALPLAAVSDSSDLIDTLLQKGILTDEEAASLRSTQQPASRFQRSDVKYEPAEPIDDDDPAIAVRRFTVDSSDGQHRFRIRGRVQFDAARGDFDDDIAFVARQAHEPPEYGTIIRRARLGALGYMYGNWEWQLEVDFSDQEVDFANAYVAYLMPTGRLAIGHFKEPYSLESNTSSRRITFLERGASVDAMRPSRQLGIMYSTLRQNWHGAFGFFGGEGVSINRAVEEGYAFSGRLTVSPWADGGNFLHFGGSASHRQNAFDKEQDIWAPVRMRTREGARAIDLRLIGRDDIEAVEDFNRFVLEAAWGIGSFSLQAEYNRVDFNLDETAKLIAHGTDSNPSNSLTMDGFSIQASHFLTGEHRNYRPSNGTFGRVTPQRNFDPASGNWGAFEIAARYATVDASEHSRIGRGQEMDHYTLGLNWYPNPDLVVKLNLMQFDAKRDDVESEGRVVAARLQYEF</sequence>
<dbReference type="Gene3D" id="2.40.160.10">
    <property type="entry name" value="Porin"/>
    <property type="match status" value="1"/>
</dbReference>
<evidence type="ECO:0000313" key="3">
    <source>
        <dbReference type="EMBL" id="MCK0538620.1"/>
    </source>
</evidence>
<dbReference type="Proteomes" id="UP001165524">
    <property type="component" value="Unassembled WGS sequence"/>
</dbReference>
<feature type="region of interest" description="Disordered" evidence="1">
    <location>
        <begin position="50"/>
        <end position="71"/>
    </location>
</feature>
<keyword evidence="2" id="KW-0732">Signal</keyword>
<comment type="caution">
    <text evidence="3">The sequence shown here is derived from an EMBL/GenBank/DDBJ whole genome shotgun (WGS) entry which is preliminary data.</text>
</comment>
<name>A0ABT0EA32_9GAMM</name>
<gene>
    <name evidence="3" type="ORF">MU846_12970</name>
</gene>
<reference evidence="3" key="1">
    <citation type="submission" date="2022-04" db="EMBL/GenBank/DDBJ databases">
        <title>Alcanivorax sp. CY1518 draft genome sequence.</title>
        <authorList>
            <person name="Zhao G."/>
            <person name="An M."/>
        </authorList>
    </citation>
    <scope>NUCLEOTIDE SEQUENCE</scope>
    <source>
        <strain evidence="3">CY1518</strain>
    </source>
</reference>
<evidence type="ECO:0000256" key="2">
    <source>
        <dbReference type="SAM" id="SignalP"/>
    </source>
</evidence>
<keyword evidence="4" id="KW-1185">Reference proteome</keyword>
<evidence type="ECO:0000256" key="1">
    <source>
        <dbReference type="SAM" id="MobiDB-lite"/>
    </source>
</evidence>
<dbReference type="Pfam" id="PF07396">
    <property type="entry name" value="Porin_O_P"/>
    <property type="match status" value="1"/>
</dbReference>
<dbReference type="InterPro" id="IPR023614">
    <property type="entry name" value="Porin_dom_sf"/>
</dbReference>
<dbReference type="EMBL" id="JALKII010000010">
    <property type="protein sequence ID" value="MCK0538620.1"/>
    <property type="molecule type" value="Genomic_DNA"/>
</dbReference>
<accession>A0ABT0EA32</accession>
<dbReference type="RefSeq" id="WP_246953417.1">
    <property type="nucleotide sequence ID" value="NZ_JALKII010000010.1"/>
</dbReference>
<evidence type="ECO:0000313" key="4">
    <source>
        <dbReference type="Proteomes" id="UP001165524"/>
    </source>
</evidence>
<organism evidence="3 4">
    <name type="scientific">Alcanivorax quisquiliarum</name>
    <dbReference type="NCBI Taxonomy" id="2933565"/>
    <lineage>
        <taxon>Bacteria</taxon>
        <taxon>Pseudomonadati</taxon>
        <taxon>Pseudomonadota</taxon>
        <taxon>Gammaproteobacteria</taxon>
        <taxon>Oceanospirillales</taxon>
        <taxon>Alcanivoracaceae</taxon>
        <taxon>Alcanivorax</taxon>
    </lineage>
</organism>
<dbReference type="SUPFAM" id="SSF56935">
    <property type="entry name" value="Porins"/>
    <property type="match status" value="1"/>
</dbReference>
<feature type="signal peptide" evidence="2">
    <location>
        <begin position="1"/>
        <end position="22"/>
    </location>
</feature>
<dbReference type="InterPro" id="IPR010870">
    <property type="entry name" value="Porin_O/P"/>
</dbReference>
<protein>
    <submittedName>
        <fullName evidence="3">Porin</fullName>
    </submittedName>
</protein>